<comment type="caution">
    <text evidence="2">The sequence shown here is derived from an EMBL/GenBank/DDBJ whole genome shotgun (WGS) entry which is preliminary data.</text>
</comment>
<dbReference type="Proteomes" id="UP000598120">
    <property type="component" value="Unassembled WGS sequence"/>
</dbReference>
<reference evidence="2 3" key="1">
    <citation type="journal article" date="2014" name="Int. J. Syst. Evol. Microbiol.">
        <title>Complete genome sequence of Corynebacterium casei LMG S-19264T (=DSM 44701T), isolated from a smear-ripened cheese.</title>
        <authorList>
            <consortium name="US DOE Joint Genome Institute (JGI-PGF)"/>
            <person name="Walter F."/>
            <person name="Albersmeier A."/>
            <person name="Kalinowski J."/>
            <person name="Ruckert C."/>
        </authorList>
    </citation>
    <scope>NUCLEOTIDE SEQUENCE [LARGE SCALE GENOMIC DNA]</scope>
    <source>
        <strain evidence="2 3">CGMCC 1.15295</strain>
    </source>
</reference>
<dbReference type="EMBL" id="BMIC01000006">
    <property type="protein sequence ID" value="GFZ92051.1"/>
    <property type="molecule type" value="Genomic_DNA"/>
</dbReference>
<dbReference type="InterPro" id="IPR054297">
    <property type="entry name" value="DUF7033"/>
</dbReference>
<feature type="domain" description="DUF7033" evidence="1">
    <location>
        <begin position="95"/>
        <end position="183"/>
    </location>
</feature>
<evidence type="ECO:0000313" key="3">
    <source>
        <dbReference type="Proteomes" id="UP000598120"/>
    </source>
</evidence>
<dbReference type="RefSeq" id="WP_188606699.1">
    <property type="nucleotide sequence ID" value="NZ_BMIC01000006.1"/>
</dbReference>
<sequence length="434" mass="51419">MLLVYTHKITPRLTYAFKHICTRILGIPVKFTTTIEDFITHDSMKMSYTKQPLSNEVFVRSNELLFEIGLSDIDINVHDWDDTKCFFNTSEKSSLPYDIFAASFYLLSRYEEYLPHVKDEYGRFLASESLALKNKFLHQPVIDIWAYKFKAILQAQFPDYNFPQKQYSIQPVIDVPMAYYFKQKGVMRTIGGTFNDLLELKIRRLFQRYLTIFGFRRDPYDTFKWIINKQKQTKTKFIVFFLIGDYSTFDKNINVNKKRFISLIKSVSDYCKVGLKASFFALEDINILKKEKLKLESITNYELEASRHSFSKLNIPESYRNLVELEVKQDFTMGYINHTGFRAGTCTPFQFYDLDYEVQTPLQINSFHCIDYAFLKKHSLLDKRQELEQLIYEVKKVNGTFTPIFHNYTFGDEDRWKGFKKLFTLILDSAHENK</sequence>
<gene>
    <name evidence="2" type="ORF">GCM10011531_24680</name>
</gene>
<protein>
    <recommendedName>
        <fullName evidence="1">DUF7033 domain-containing protein</fullName>
    </recommendedName>
</protein>
<proteinExistence type="predicted"/>
<evidence type="ECO:0000259" key="1">
    <source>
        <dbReference type="Pfam" id="PF23019"/>
    </source>
</evidence>
<evidence type="ECO:0000313" key="2">
    <source>
        <dbReference type="EMBL" id="GFZ92051.1"/>
    </source>
</evidence>
<dbReference type="AlphaFoldDB" id="A0A8J2XI00"/>
<accession>A0A8J2XI00</accession>
<dbReference type="Pfam" id="PF23019">
    <property type="entry name" value="DUF7033"/>
    <property type="match status" value="1"/>
</dbReference>
<name>A0A8J2XI00_9FLAO</name>
<organism evidence="2 3">
    <name type="scientific">Aquaticitalea lipolytica</name>
    <dbReference type="NCBI Taxonomy" id="1247562"/>
    <lineage>
        <taxon>Bacteria</taxon>
        <taxon>Pseudomonadati</taxon>
        <taxon>Bacteroidota</taxon>
        <taxon>Flavobacteriia</taxon>
        <taxon>Flavobacteriales</taxon>
        <taxon>Flavobacteriaceae</taxon>
        <taxon>Aquaticitalea</taxon>
    </lineage>
</organism>
<dbReference type="CDD" id="cd10931">
    <property type="entry name" value="CE4_u7"/>
    <property type="match status" value="1"/>
</dbReference>
<keyword evidence="3" id="KW-1185">Reference proteome</keyword>